<dbReference type="PANTHER" id="PTHR48079">
    <property type="entry name" value="PROTEIN YEEZ"/>
    <property type="match status" value="1"/>
</dbReference>
<dbReference type="Proteomes" id="UP000017836">
    <property type="component" value="Unassembled WGS sequence"/>
</dbReference>
<dbReference type="GO" id="GO:0009788">
    <property type="term" value="P:negative regulation of abscisic acid-activated signaling pathway"/>
    <property type="evidence" value="ECO:0007669"/>
    <property type="project" value="EnsemblPlants"/>
</dbReference>
<dbReference type="SUPFAM" id="SSF51735">
    <property type="entry name" value="NAD(P)-binding Rossmann-fold domains"/>
    <property type="match status" value="1"/>
</dbReference>
<dbReference type="AlphaFoldDB" id="W1NN98"/>
<name>W1NN98_AMBTC</name>
<dbReference type="OrthoDB" id="2735536at2759"/>
<sequence>MKVLVTGASGYMGGRLCEALLKEGHTVRAFVRPSSDTHSLPSPSPSLEMAYGDIAHLPSLLEACSGCEIIFHTAALVEPWLPDPSKFVTVNIGGLQNVLQAYKEIDTLQKIIYTSSFFALGPTDGFVADETQRHPENYFCTEYEKSKVIADKIALQAASEGVPIVLLYPGVIYGRGKLTTGNIVASLIIERFSNRLPGYIGKKNERFSFSHVEDVVNGHVAAMQKGRIGERYLLTGENSSFGHVFDIASVITGTSRPMFHIPLWVIEVYGWLSVFWGHVTGKLPLISYPTVRVLQHQWAYSCEKAKAELGYNPRGLNEGLSEIFPWLKDLGLIHY</sequence>
<dbReference type="GO" id="GO:0016487">
    <property type="term" value="P:farnesol metabolic process"/>
    <property type="evidence" value="ECO:0007669"/>
    <property type="project" value="EnsemblPlants"/>
</dbReference>
<dbReference type="KEGG" id="atr:18425069"/>
<dbReference type="GO" id="GO:0016616">
    <property type="term" value="F:oxidoreductase activity, acting on the CH-OH group of donors, NAD or NADP as acceptor"/>
    <property type="evidence" value="ECO:0000318"/>
    <property type="project" value="GO_Central"/>
</dbReference>
<dbReference type="STRING" id="13333.W1NN98"/>
<proteinExistence type="predicted"/>
<evidence type="ECO:0000313" key="3">
    <source>
        <dbReference type="Proteomes" id="UP000017836"/>
    </source>
</evidence>
<dbReference type="GO" id="GO:0047886">
    <property type="term" value="F:farnesol dehydrogenase activity"/>
    <property type="evidence" value="ECO:0007669"/>
    <property type="project" value="EnsemblPlants"/>
</dbReference>
<dbReference type="HOGENOM" id="CLU_007383_6_0_1"/>
<accession>W1NN98</accession>
<dbReference type="InterPro" id="IPR051783">
    <property type="entry name" value="NAD(P)-dependent_oxidoreduct"/>
</dbReference>
<dbReference type="PANTHER" id="PTHR48079:SF6">
    <property type="entry name" value="NAD(P)-BINDING DOMAIN-CONTAINING PROTEIN-RELATED"/>
    <property type="match status" value="1"/>
</dbReference>
<dbReference type="Gramene" id="ERM97136">
    <property type="protein sequence ID" value="ERM97136"/>
    <property type="gene ID" value="AMTR_s00126p00088980"/>
</dbReference>
<feature type="domain" description="NAD-dependent epimerase/dehydratase" evidence="1">
    <location>
        <begin position="3"/>
        <end position="232"/>
    </location>
</feature>
<dbReference type="eggNOG" id="KOG1502">
    <property type="taxonomic scope" value="Eukaryota"/>
</dbReference>
<organism evidence="2 3">
    <name type="scientific">Amborella trichopoda</name>
    <dbReference type="NCBI Taxonomy" id="13333"/>
    <lineage>
        <taxon>Eukaryota</taxon>
        <taxon>Viridiplantae</taxon>
        <taxon>Streptophyta</taxon>
        <taxon>Embryophyta</taxon>
        <taxon>Tracheophyta</taxon>
        <taxon>Spermatophyta</taxon>
        <taxon>Magnoliopsida</taxon>
        <taxon>Amborellales</taxon>
        <taxon>Amborellaceae</taxon>
        <taxon>Amborella</taxon>
    </lineage>
</organism>
<dbReference type="EMBL" id="KI396602">
    <property type="protein sequence ID" value="ERM97136.1"/>
    <property type="molecule type" value="Genomic_DNA"/>
</dbReference>
<dbReference type="Gene3D" id="3.40.50.720">
    <property type="entry name" value="NAD(P)-binding Rossmann-like Domain"/>
    <property type="match status" value="1"/>
</dbReference>
<evidence type="ECO:0000259" key="1">
    <source>
        <dbReference type="Pfam" id="PF01370"/>
    </source>
</evidence>
<keyword evidence="3" id="KW-1185">Reference proteome</keyword>
<gene>
    <name evidence="2" type="ORF">AMTR_s00126p00088980</name>
</gene>
<evidence type="ECO:0000313" key="2">
    <source>
        <dbReference type="EMBL" id="ERM97136.1"/>
    </source>
</evidence>
<reference evidence="3" key="1">
    <citation type="journal article" date="2013" name="Science">
        <title>The Amborella genome and the evolution of flowering plants.</title>
        <authorList>
            <consortium name="Amborella Genome Project"/>
        </authorList>
    </citation>
    <scope>NUCLEOTIDE SEQUENCE [LARGE SCALE GENOMIC DNA]</scope>
</reference>
<dbReference type="CDD" id="cd05228">
    <property type="entry name" value="AR_FR_like_1_SDR_e"/>
    <property type="match status" value="1"/>
</dbReference>
<protein>
    <recommendedName>
        <fullName evidence="1">NAD-dependent epimerase/dehydratase domain-containing protein</fullName>
    </recommendedName>
</protein>
<dbReference type="FunFam" id="3.40.50.720:FF:000425">
    <property type="entry name" value="NAD(P)-binding Rossmann-fold superfamily protein"/>
    <property type="match status" value="1"/>
</dbReference>
<dbReference type="InterPro" id="IPR036291">
    <property type="entry name" value="NAD(P)-bd_dom_sf"/>
</dbReference>
<dbReference type="OMA" id="EWYGESK"/>
<dbReference type="InterPro" id="IPR001509">
    <property type="entry name" value="Epimerase_deHydtase"/>
</dbReference>
<dbReference type="Pfam" id="PF01370">
    <property type="entry name" value="Epimerase"/>
    <property type="match status" value="1"/>
</dbReference>